<dbReference type="PRINTS" id="PR01713">
    <property type="entry name" value="NUCEPIMERASE"/>
</dbReference>
<dbReference type="InterPro" id="IPR036291">
    <property type="entry name" value="NAD(P)-bd_dom_sf"/>
</dbReference>
<organism evidence="3 4">
    <name type="scientific">candidate division WWE3 bacterium GW2011_GWF1_42_14</name>
    <dbReference type="NCBI Taxonomy" id="1619138"/>
    <lineage>
        <taxon>Bacteria</taxon>
        <taxon>Katanobacteria</taxon>
    </lineage>
</organism>
<dbReference type="SUPFAM" id="SSF51735">
    <property type="entry name" value="NAD(P)-binding Rossmann-fold domains"/>
    <property type="match status" value="1"/>
</dbReference>
<comment type="similarity">
    <text evidence="1">Belongs to the NAD(P)-dependent epimerase/dehydratase family.</text>
</comment>
<dbReference type="Gene3D" id="3.40.50.720">
    <property type="entry name" value="NAD(P)-binding Rossmann-like Domain"/>
    <property type="match status" value="1"/>
</dbReference>
<dbReference type="EMBL" id="LCCU01000033">
    <property type="protein sequence ID" value="KKS35589.1"/>
    <property type="molecule type" value="Genomic_DNA"/>
</dbReference>
<name>A0A0G0YG71_UNCKA</name>
<dbReference type="InterPro" id="IPR001509">
    <property type="entry name" value="Epimerase_deHydtase"/>
</dbReference>
<dbReference type="PANTHER" id="PTHR43000">
    <property type="entry name" value="DTDP-D-GLUCOSE 4,6-DEHYDRATASE-RELATED"/>
    <property type="match status" value="1"/>
</dbReference>
<evidence type="ECO:0000313" key="4">
    <source>
        <dbReference type="Proteomes" id="UP000033847"/>
    </source>
</evidence>
<dbReference type="GO" id="GO:0016853">
    <property type="term" value="F:isomerase activity"/>
    <property type="evidence" value="ECO:0007669"/>
    <property type="project" value="UniProtKB-KW"/>
</dbReference>
<evidence type="ECO:0000259" key="2">
    <source>
        <dbReference type="Pfam" id="PF01370"/>
    </source>
</evidence>
<dbReference type="PATRIC" id="fig|1619138.3.peg.988"/>
<dbReference type="Proteomes" id="UP000033847">
    <property type="component" value="Unassembled WGS sequence"/>
</dbReference>
<accession>A0A0G0YG71</accession>
<gene>
    <name evidence="3" type="ORF">UV00_C0033G0001</name>
</gene>
<proteinExistence type="inferred from homology"/>
<comment type="caution">
    <text evidence="3">The sequence shown here is derived from an EMBL/GenBank/DDBJ whole genome shotgun (WGS) entry which is preliminary data.</text>
</comment>
<sequence length="318" mass="35120">MANMKIVVTGAAGFIGSHLSERLKGLGHDVTGIDSFNTYYKPELKKLNAKDLEEKGISIEKRDLVTDDVSDVLNGSEAIFHLAAQPGISATTPFEHYLNNNFIATNNLIEAARSAGIKKFINIATSSIYGAHATEDETTAPKPTSNYGVTKLAAEQLVLSYFRDKGFPAASARLFSVYGERERPEKLYPKLIDAILNDKPFPLFEGSQEHLRSYTYVGDIIDGLVLILDNFEKSAGEIFNLGTDQAITTGEGIKIVEDVLGKKAVLDIKPKRPGDQKETHACIDKARRILGYNPTTTPQVGLKKEVDWFKEKIWKKID</sequence>
<feature type="non-terminal residue" evidence="3">
    <location>
        <position position="318"/>
    </location>
</feature>
<reference evidence="3 4" key="1">
    <citation type="journal article" date="2015" name="Nature">
        <title>rRNA introns, odd ribosomes, and small enigmatic genomes across a large radiation of phyla.</title>
        <authorList>
            <person name="Brown C.T."/>
            <person name="Hug L.A."/>
            <person name="Thomas B.C."/>
            <person name="Sharon I."/>
            <person name="Castelle C.J."/>
            <person name="Singh A."/>
            <person name="Wilkins M.J."/>
            <person name="Williams K.H."/>
            <person name="Banfield J.F."/>
        </authorList>
    </citation>
    <scope>NUCLEOTIDE SEQUENCE [LARGE SCALE GENOMIC DNA]</scope>
</reference>
<keyword evidence="3" id="KW-0413">Isomerase</keyword>
<evidence type="ECO:0000256" key="1">
    <source>
        <dbReference type="ARBA" id="ARBA00007637"/>
    </source>
</evidence>
<dbReference type="AlphaFoldDB" id="A0A0G0YG71"/>
<protein>
    <submittedName>
        <fullName evidence="3">3-beta hydroxysteroid dehydrogenase/isomerase</fullName>
    </submittedName>
</protein>
<evidence type="ECO:0000313" key="3">
    <source>
        <dbReference type="EMBL" id="KKS35589.1"/>
    </source>
</evidence>
<feature type="domain" description="NAD-dependent epimerase/dehydratase" evidence="2">
    <location>
        <begin position="6"/>
        <end position="242"/>
    </location>
</feature>
<dbReference type="Pfam" id="PF01370">
    <property type="entry name" value="Epimerase"/>
    <property type="match status" value="1"/>
</dbReference>